<evidence type="ECO:0000313" key="1">
    <source>
        <dbReference type="EMBL" id="QJT70665.1"/>
    </source>
</evidence>
<name>A0A6M5CB62_9CAUD</name>
<gene>
    <name evidence="1" type="ORF">2019VC1_60</name>
</gene>
<sequence length="362" mass="41614">MYQRVVDSGVTHYIWRTQEDNRVRPGHAVLNMKRISLAIKHIFPVRSIIAVAGRNRIGKQKQGQLDGQLKTVFVKVRLYFDTIKSLFCYIHKSEKSDAYIEYQRVVDSGVTHYIWRTQEDNRVRPGHAVLNMKRISLAIKHIFPVRSIIAVAGRNRIGKQKQGQLDGQLKTVFVKVRLYFDTIKSLFCYIHKSEKSDAYIEAAFDMAQDLDITAENRATIKGDAEKQKKKMALIRILILTHVASGIPVNQYAPQLDGQLKTVFVKVRLYFDTIKSLFCYIHKSEKSDAYIEAAFDMAQDLDITAENRATIKGDAEKQKKKMALIRILILTHVARIGLQVYQTPHGERREFRPASARQPERKG</sequence>
<proteinExistence type="predicted"/>
<reference evidence="1" key="1">
    <citation type="submission" date="2020-04" db="EMBL/GenBank/DDBJ databases">
        <authorList>
            <person name="Kumar P."/>
            <person name="Meghvansi M.K."/>
            <person name="Kamboj D.V."/>
        </authorList>
    </citation>
    <scope>NUCLEOTIDE SEQUENCE [LARGE SCALE GENOMIC DNA]</scope>
</reference>
<accession>A0A6M5CB62</accession>
<organism evidence="1">
    <name type="scientific">Vibrio phage Vc1</name>
    <dbReference type="NCBI Taxonomy" id="1480731"/>
    <lineage>
        <taxon>Viruses</taxon>
        <taxon>Duplodnaviria</taxon>
        <taxon>Heunggongvirae</taxon>
        <taxon>Uroviricota</taxon>
        <taxon>Caudoviricetes</taxon>
        <taxon>Drexlerviridae</taxon>
        <taxon>Jhansiroadvirus</taxon>
        <taxon>Jhansiroadvirus gwaliVC1</taxon>
    </lineage>
</organism>
<protein>
    <submittedName>
        <fullName evidence="1">Capsid and scaffold protein</fullName>
    </submittedName>
</protein>
<dbReference type="EMBL" id="MT360682">
    <property type="protein sequence ID" value="QJT70665.1"/>
    <property type="molecule type" value="Genomic_DNA"/>
</dbReference>